<protein>
    <submittedName>
        <fullName evidence="1">Uncharacterized protein</fullName>
    </submittedName>
</protein>
<reference evidence="1" key="1">
    <citation type="journal article" date="2020" name="G3 (Bethesda)">
        <title>High-Quality Assemblies for Three Invasive Social Wasps from the &lt;i&gt;Vespula&lt;/i&gt; Genus.</title>
        <authorList>
            <person name="Harrop T.W.R."/>
            <person name="Guhlin J."/>
            <person name="McLaughlin G.M."/>
            <person name="Permina E."/>
            <person name="Stockwell P."/>
            <person name="Gilligan J."/>
            <person name="Le Lec M.F."/>
            <person name="Gruber M.A.M."/>
            <person name="Quinn O."/>
            <person name="Lovegrove M."/>
            <person name="Duncan E.J."/>
            <person name="Remnant E.J."/>
            <person name="Van Eeckhoven J."/>
            <person name="Graham B."/>
            <person name="Knapp R.A."/>
            <person name="Langford K.W."/>
            <person name="Kronenberg Z."/>
            <person name="Press M.O."/>
            <person name="Eacker S.M."/>
            <person name="Wilson-Rankin E.E."/>
            <person name="Purcell J."/>
            <person name="Lester P.J."/>
            <person name="Dearden P.K."/>
        </authorList>
    </citation>
    <scope>NUCLEOTIDE SEQUENCE</scope>
    <source>
        <strain evidence="1">Volc-1</strain>
    </source>
</reference>
<dbReference type="EMBL" id="JACSDY010000007">
    <property type="protein sequence ID" value="KAF7423128.1"/>
    <property type="molecule type" value="Genomic_DNA"/>
</dbReference>
<keyword evidence="2" id="KW-1185">Reference proteome</keyword>
<evidence type="ECO:0000313" key="2">
    <source>
        <dbReference type="Proteomes" id="UP000600918"/>
    </source>
</evidence>
<dbReference type="AlphaFoldDB" id="A0A834NZT5"/>
<name>A0A834NZT5_VESPE</name>
<accession>A0A834NZT5</accession>
<gene>
    <name evidence="1" type="ORF">H0235_008411</name>
</gene>
<proteinExistence type="predicted"/>
<sequence length="77" mass="8938">MEWGQFVTRPPVEAAGSYFLFAELTNESLKRRKDYRVAVKWKGIFEAWLIFLGQPLRPVTQENSRIGGCNSAAEYRR</sequence>
<dbReference type="Proteomes" id="UP000600918">
    <property type="component" value="Unassembled WGS sequence"/>
</dbReference>
<organism evidence="1 2">
    <name type="scientific">Vespula pensylvanica</name>
    <name type="common">Western yellow jacket</name>
    <name type="synonym">Wasp</name>
    <dbReference type="NCBI Taxonomy" id="30213"/>
    <lineage>
        <taxon>Eukaryota</taxon>
        <taxon>Metazoa</taxon>
        <taxon>Ecdysozoa</taxon>
        <taxon>Arthropoda</taxon>
        <taxon>Hexapoda</taxon>
        <taxon>Insecta</taxon>
        <taxon>Pterygota</taxon>
        <taxon>Neoptera</taxon>
        <taxon>Endopterygota</taxon>
        <taxon>Hymenoptera</taxon>
        <taxon>Apocrita</taxon>
        <taxon>Aculeata</taxon>
        <taxon>Vespoidea</taxon>
        <taxon>Vespidae</taxon>
        <taxon>Vespinae</taxon>
        <taxon>Vespula</taxon>
    </lineage>
</organism>
<comment type="caution">
    <text evidence="1">The sequence shown here is derived from an EMBL/GenBank/DDBJ whole genome shotgun (WGS) entry which is preliminary data.</text>
</comment>
<evidence type="ECO:0000313" key="1">
    <source>
        <dbReference type="EMBL" id="KAF7423128.1"/>
    </source>
</evidence>